<keyword evidence="3" id="KW-1185">Reference proteome</keyword>
<dbReference type="HOGENOM" id="CLU_1604316_0_0_1"/>
<evidence type="ECO:0000313" key="2">
    <source>
        <dbReference type="EnsemblMetazoa" id="CapteP212245"/>
    </source>
</evidence>
<organism evidence="1">
    <name type="scientific">Capitella teleta</name>
    <name type="common">Polychaete worm</name>
    <dbReference type="NCBI Taxonomy" id="283909"/>
    <lineage>
        <taxon>Eukaryota</taxon>
        <taxon>Metazoa</taxon>
        <taxon>Spiralia</taxon>
        <taxon>Lophotrochozoa</taxon>
        <taxon>Annelida</taxon>
        <taxon>Polychaeta</taxon>
        <taxon>Sedentaria</taxon>
        <taxon>Scolecida</taxon>
        <taxon>Capitellidae</taxon>
        <taxon>Capitella</taxon>
    </lineage>
</organism>
<dbReference type="EMBL" id="AMQN01012590">
    <property type="status" value="NOT_ANNOTATED_CDS"/>
    <property type="molecule type" value="Genomic_DNA"/>
</dbReference>
<protein>
    <submittedName>
        <fullName evidence="1 2">Uncharacterized protein</fullName>
    </submittedName>
</protein>
<dbReference type="Proteomes" id="UP000014760">
    <property type="component" value="Unassembled WGS sequence"/>
</dbReference>
<proteinExistence type="predicted"/>
<evidence type="ECO:0000313" key="1">
    <source>
        <dbReference type="EMBL" id="ELT93746.1"/>
    </source>
</evidence>
<dbReference type="EnsemblMetazoa" id="CapteT212245">
    <property type="protein sequence ID" value="CapteP212245"/>
    <property type="gene ID" value="CapteG212245"/>
</dbReference>
<reference evidence="1 3" key="2">
    <citation type="journal article" date="2013" name="Nature">
        <title>Insights into bilaterian evolution from three spiralian genomes.</title>
        <authorList>
            <person name="Simakov O."/>
            <person name="Marletaz F."/>
            <person name="Cho S.J."/>
            <person name="Edsinger-Gonzales E."/>
            <person name="Havlak P."/>
            <person name="Hellsten U."/>
            <person name="Kuo D.H."/>
            <person name="Larsson T."/>
            <person name="Lv J."/>
            <person name="Arendt D."/>
            <person name="Savage R."/>
            <person name="Osoegawa K."/>
            <person name="de Jong P."/>
            <person name="Grimwood J."/>
            <person name="Chapman J.A."/>
            <person name="Shapiro H."/>
            <person name="Aerts A."/>
            <person name="Otillar R.P."/>
            <person name="Terry A.Y."/>
            <person name="Boore J.L."/>
            <person name="Grigoriev I.V."/>
            <person name="Lindberg D.R."/>
            <person name="Seaver E.C."/>
            <person name="Weisblat D.A."/>
            <person name="Putnam N.H."/>
            <person name="Rokhsar D.S."/>
        </authorList>
    </citation>
    <scope>NUCLEOTIDE SEQUENCE</scope>
    <source>
        <strain evidence="1 3">I ESC-2004</strain>
    </source>
</reference>
<evidence type="ECO:0000313" key="3">
    <source>
        <dbReference type="Proteomes" id="UP000014760"/>
    </source>
</evidence>
<gene>
    <name evidence="1" type="ORF">CAPTEDRAFT_212245</name>
</gene>
<accession>R7TQG2</accession>
<dbReference type="EMBL" id="KB309625">
    <property type="protein sequence ID" value="ELT93746.1"/>
    <property type="molecule type" value="Genomic_DNA"/>
</dbReference>
<name>R7TQG2_CAPTE</name>
<reference evidence="3" key="1">
    <citation type="submission" date="2012-12" db="EMBL/GenBank/DDBJ databases">
        <authorList>
            <person name="Hellsten U."/>
            <person name="Grimwood J."/>
            <person name="Chapman J.A."/>
            <person name="Shapiro H."/>
            <person name="Aerts A."/>
            <person name="Otillar R.P."/>
            <person name="Terry A.Y."/>
            <person name="Boore J.L."/>
            <person name="Simakov O."/>
            <person name="Marletaz F."/>
            <person name="Cho S.-J."/>
            <person name="Edsinger-Gonzales E."/>
            <person name="Havlak P."/>
            <person name="Kuo D.-H."/>
            <person name="Larsson T."/>
            <person name="Lv J."/>
            <person name="Arendt D."/>
            <person name="Savage R."/>
            <person name="Osoegawa K."/>
            <person name="de Jong P."/>
            <person name="Lindberg D.R."/>
            <person name="Seaver E.C."/>
            <person name="Weisblat D.A."/>
            <person name="Putnam N.H."/>
            <person name="Grigoriev I.V."/>
            <person name="Rokhsar D.S."/>
        </authorList>
    </citation>
    <scope>NUCLEOTIDE SEQUENCE</scope>
    <source>
        <strain evidence="3">I ESC-2004</strain>
    </source>
</reference>
<sequence length="166" mass="18927">MATINRPKITSIKSLLVDEIRNNIANRIHPGIPSIRDNLPHDFGGVLLNLKRLFERFCCASVSESRSWLDACTSVISSLQTVVDCEHKTVFQLEAMERSLPYPDICETMQLPSQLVKHRKSVQWAANRRNVRRWNEAVQLPISTAFFFVRSLGGCRIVAKSLMNYP</sequence>
<dbReference type="AlphaFoldDB" id="R7TQG2"/>
<reference evidence="2" key="3">
    <citation type="submission" date="2015-06" db="UniProtKB">
        <authorList>
            <consortium name="EnsemblMetazoa"/>
        </authorList>
    </citation>
    <scope>IDENTIFICATION</scope>
</reference>